<proteinExistence type="predicted"/>
<keyword evidence="3" id="KW-1185">Reference proteome</keyword>
<reference evidence="2 3" key="1">
    <citation type="submission" date="2021-04" db="EMBL/GenBank/DDBJ databases">
        <title>novel species isolated from subtropical streams in China.</title>
        <authorList>
            <person name="Lu H."/>
        </authorList>
    </citation>
    <scope>NUCLEOTIDE SEQUENCE [LARGE SCALE GENOMIC DNA]</scope>
    <source>
        <strain evidence="2 3">BYS107W</strain>
    </source>
</reference>
<name>A0A941DDZ2_9BURK</name>
<dbReference type="Proteomes" id="UP000680158">
    <property type="component" value="Unassembled WGS sequence"/>
</dbReference>
<dbReference type="RefSeq" id="WP_212683264.1">
    <property type="nucleotide sequence ID" value="NZ_JAGSPM010000002.1"/>
</dbReference>
<dbReference type="SUPFAM" id="SSF52540">
    <property type="entry name" value="P-loop containing nucleoside triphosphate hydrolases"/>
    <property type="match status" value="1"/>
</dbReference>
<comment type="caution">
    <text evidence="2">The sequence shown here is derived from an EMBL/GenBank/DDBJ whole genome shotgun (WGS) entry which is preliminary data.</text>
</comment>
<evidence type="ECO:0000259" key="1">
    <source>
        <dbReference type="Pfam" id="PF20703"/>
    </source>
</evidence>
<dbReference type="EMBL" id="JAGSPM010000002">
    <property type="protein sequence ID" value="MBR7745908.1"/>
    <property type="molecule type" value="Genomic_DNA"/>
</dbReference>
<gene>
    <name evidence="2" type="ORF">KDM92_04895</name>
</gene>
<dbReference type="Gene3D" id="3.40.50.300">
    <property type="entry name" value="P-loop containing nucleotide triphosphate hydrolases"/>
    <property type="match status" value="1"/>
</dbReference>
<evidence type="ECO:0000313" key="3">
    <source>
        <dbReference type="Proteomes" id="UP000680158"/>
    </source>
</evidence>
<sequence>MKFGDIYGQWYLNSTPFAVEALKCNEKGERLLQGRDQDITNVMHKLHRNARITCIDGHYGSGKTSLVNVAIYKCLKAFKAKETNQILIPCKVAFQLKDDLDVDEFTRNVLQHVVLAIKEHQEILTPICDITGFDNLSKVLSDPILSMQSGDLNSSFAVGVPGIASFNMGGRGGLSESVNNSAGFNSVGFEFAAKNLLEKIFTSIGGGVVCVIDNIELLETATKARKTLELLRDRLLTTKGLRWVFCGANGVIHSLAASPRLSAFLNTPVLDLQAVRKVDLKDVIEARIEEYSIRPEETFDKLPFGLVQIEWLYDVLNYNLRDLLSHLEQYCEYVSTSRVVVNHQMKDILFKRWVRSFGEFNYKDISKQISKNAWLVLDAAMSDDFRGTFNAGQFDLFNRNSKIPVTPETFRKWLRDLKRCDIITQSIPNDLEQDSQDELELETYSVTSKGALVFYYRLQEQQTLTLSQHHDWLKRVSR</sequence>
<dbReference type="InterPro" id="IPR049052">
    <property type="entry name" value="nSTAND1"/>
</dbReference>
<dbReference type="AlphaFoldDB" id="A0A941DDZ2"/>
<dbReference type="InterPro" id="IPR027417">
    <property type="entry name" value="P-loop_NTPase"/>
</dbReference>
<feature type="domain" description="Novel STAND NTPase 1" evidence="1">
    <location>
        <begin position="29"/>
        <end position="296"/>
    </location>
</feature>
<dbReference type="Pfam" id="PF20703">
    <property type="entry name" value="nSTAND1"/>
    <property type="match status" value="1"/>
</dbReference>
<organism evidence="2 3">
    <name type="scientific">Undibacterium baiyunense</name>
    <dbReference type="NCBI Taxonomy" id="2828731"/>
    <lineage>
        <taxon>Bacteria</taxon>
        <taxon>Pseudomonadati</taxon>
        <taxon>Pseudomonadota</taxon>
        <taxon>Betaproteobacteria</taxon>
        <taxon>Burkholderiales</taxon>
        <taxon>Oxalobacteraceae</taxon>
        <taxon>Undibacterium</taxon>
    </lineage>
</organism>
<protein>
    <recommendedName>
        <fullName evidence="1">Novel STAND NTPase 1 domain-containing protein</fullName>
    </recommendedName>
</protein>
<accession>A0A941DDZ2</accession>
<evidence type="ECO:0000313" key="2">
    <source>
        <dbReference type="EMBL" id="MBR7745908.1"/>
    </source>
</evidence>